<feature type="transmembrane region" description="Helical" evidence="1">
    <location>
        <begin position="363"/>
        <end position="385"/>
    </location>
</feature>
<dbReference type="AlphaFoldDB" id="A0A382EDG9"/>
<proteinExistence type="predicted"/>
<feature type="transmembrane region" description="Helical" evidence="1">
    <location>
        <begin position="66"/>
        <end position="88"/>
    </location>
</feature>
<feature type="transmembrane region" description="Helical" evidence="1">
    <location>
        <begin position="293"/>
        <end position="314"/>
    </location>
</feature>
<dbReference type="EMBL" id="UINC01043837">
    <property type="protein sequence ID" value="SVB48439.1"/>
    <property type="molecule type" value="Genomic_DNA"/>
</dbReference>
<accession>A0A382EDG9</accession>
<keyword evidence="1" id="KW-0812">Transmembrane</keyword>
<reference evidence="2" key="1">
    <citation type="submission" date="2018-05" db="EMBL/GenBank/DDBJ databases">
        <authorList>
            <person name="Lanie J.A."/>
            <person name="Ng W.-L."/>
            <person name="Kazmierczak K.M."/>
            <person name="Andrzejewski T.M."/>
            <person name="Davidsen T.M."/>
            <person name="Wayne K.J."/>
            <person name="Tettelin H."/>
            <person name="Glass J.I."/>
            <person name="Rusch D."/>
            <person name="Podicherti R."/>
            <person name="Tsui H.-C.T."/>
            <person name="Winkler M.E."/>
        </authorList>
    </citation>
    <scope>NUCLEOTIDE SEQUENCE</scope>
</reference>
<feature type="transmembrane region" description="Helical" evidence="1">
    <location>
        <begin position="157"/>
        <end position="174"/>
    </location>
</feature>
<feature type="transmembrane region" description="Helical" evidence="1">
    <location>
        <begin position="94"/>
        <end position="113"/>
    </location>
</feature>
<feature type="transmembrane region" description="Helical" evidence="1">
    <location>
        <begin position="397"/>
        <end position="419"/>
    </location>
</feature>
<organism evidence="2">
    <name type="scientific">marine metagenome</name>
    <dbReference type="NCBI Taxonomy" id="408172"/>
    <lineage>
        <taxon>unclassified sequences</taxon>
        <taxon>metagenomes</taxon>
        <taxon>ecological metagenomes</taxon>
    </lineage>
</organism>
<evidence type="ECO:0000313" key="2">
    <source>
        <dbReference type="EMBL" id="SVB48439.1"/>
    </source>
</evidence>
<sequence>MSKLNVKQILANEDDPDGLENLYWSDPEVFKVALLSAAVQKPDSKAFQVWRARLEYNSSVENPSGVPIVVVLLLVTFFGLLVRIPATFLTETWYYPRFGPFFTLLSVATYFLYKNPNFKLSVGLSIFSILTSIYLILIPDWQSFGKADWHSDSITMALIHLPLTTLILLGICFVQQSWQDTKQRIAFVKFCGELLMLSTLILISGGVLSGLTVGFFELMNMDIVEWYMSNIGVIGIVSTPLVATYLYDSVLHRKMQIAVLLAKVFSPLFFIFVLCYIITMMILGNSPFVNREFLVACNGLLILILGIIVFSITTRSRDSKIMITDYINVLLVGATLLINSLALSAIIFRLVEYGFTPNRFCVLGANLIVFVHLISIMFAYIQVIRQKIDFDLLRKKVVSYFPVYACWFVFITYLLPLIFDFV</sequence>
<gene>
    <name evidence="2" type="ORF">METZ01_LOCUS201293</name>
</gene>
<keyword evidence="1" id="KW-0472">Membrane</keyword>
<feature type="transmembrane region" description="Helical" evidence="1">
    <location>
        <begin position="227"/>
        <end position="247"/>
    </location>
</feature>
<feature type="transmembrane region" description="Helical" evidence="1">
    <location>
        <begin position="194"/>
        <end position="215"/>
    </location>
</feature>
<feature type="transmembrane region" description="Helical" evidence="1">
    <location>
        <begin position="326"/>
        <end position="351"/>
    </location>
</feature>
<evidence type="ECO:0008006" key="3">
    <source>
        <dbReference type="Google" id="ProtNLM"/>
    </source>
</evidence>
<name>A0A382EDG9_9ZZZZ</name>
<feature type="transmembrane region" description="Helical" evidence="1">
    <location>
        <begin position="259"/>
        <end position="281"/>
    </location>
</feature>
<protein>
    <recommendedName>
        <fullName evidence="3">DUF4153 domain-containing protein</fullName>
    </recommendedName>
</protein>
<feature type="transmembrane region" description="Helical" evidence="1">
    <location>
        <begin position="120"/>
        <end position="137"/>
    </location>
</feature>
<keyword evidence="1" id="KW-1133">Transmembrane helix</keyword>
<evidence type="ECO:0000256" key="1">
    <source>
        <dbReference type="SAM" id="Phobius"/>
    </source>
</evidence>